<keyword evidence="2" id="KW-1185">Reference proteome</keyword>
<dbReference type="AlphaFoldDB" id="A0A285IWN8"/>
<accession>A0A285IWN8</accession>
<evidence type="ECO:0000313" key="1">
    <source>
        <dbReference type="EMBL" id="SNY52460.1"/>
    </source>
</evidence>
<proteinExistence type="predicted"/>
<dbReference type="Proteomes" id="UP000219353">
    <property type="component" value="Unassembled WGS sequence"/>
</dbReference>
<gene>
    <name evidence="1" type="ORF">SAMN06297280_2126</name>
</gene>
<evidence type="ECO:0008006" key="3">
    <source>
        <dbReference type="Google" id="ProtNLM"/>
    </source>
</evidence>
<name>A0A285IWN8_9GAMM</name>
<organism evidence="1 2">
    <name type="scientific">Arsukibacterium tuosuense</name>
    <dbReference type="NCBI Taxonomy" id="1323745"/>
    <lineage>
        <taxon>Bacteria</taxon>
        <taxon>Pseudomonadati</taxon>
        <taxon>Pseudomonadota</taxon>
        <taxon>Gammaproteobacteria</taxon>
        <taxon>Chromatiales</taxon>
        <taxon>Chromatiaceae</taxon>
        <taxon>Arsukibacterium</taxon>
    </lineage>
</organism>
<protein>
    <recommendedName>
        <fullName evidence="3">ATPase</fullName>
    </recommendedName>
</protein>
<evidence type="ECO:0000313" key="2">
    <source>
        <dbReference type="Proteomes" id="UP000219353"/>
    </source>
</evidence>
<sequence>MKVESFRDLLDWTSDYHQHLSNCFADSAKAQSDKRSQLLLDYLADKEMNLANRVRAFKAVGEDKALDTWCTAHIDQHPLMDETRCDDAFATMNTDDIISETEKQHQLIISLYHNLGERSHPAEMQKLLNEVHDFEKEQAQQMMQGANRLEDI</sequence>
<dbReference type="OrthoDB" id="278693at2"/>
<reference evidence="2" key="1">
    <citation type="submission" date="2017-09" db="EMBL/GenBank/DDBJ databases">
        <authorList>
            <person name="Varghese N."/>
            <person name="Submissions S."/>
        </authorList>
    </citation>
    <scope>NUCLEOTIDE SEQUENCE [LARGE SCALE GENOMIC DNA]</scope>
    <source>
        <strain evidence="2">CGMCC 1.12461</strain>
    </source>
</reference>
<dbReference type="RefSeq" id="WP_097111376.1">
    <property type="nucleotide sequence ID" value="NZ_OBEB01000004.1"/>
</dbReference>
<dbReference type="EMBL" id="OBEB01000004">
    <property type="protein sequence ID" value="SNY52460.1"/>
    <property type="molecule type" value="Genomic_DNA"/>
</dbReference>